<evidence type="ECO:0000313" key="10">
    <source>
        <dbReference type="EMBL" id="MEJ8278683.1"/>
    </source>
</evidence>
<evidence type="ECO:0000256" key="1">
    <source>
        <dbReference type="ARBA" id="ARBA00004651"/>
    </source>
</evidence>
<accession>A0ABU8T427</accession>
<dbReference type="Proteomes" id="UP001364211">
    <property type="component" value="Unassembled WGS sequence"/>
</dbReference>
<dbReference type="InterPro" id="IPR020846">
    <property type="entry name" value="MFS_dom"/>
</dbReference>
<feature type="transmembrane region" description="Helical" evidence="8">
    <location>
        <begin position="174"/>
        <end position="193"/>
    </location>
</feature>
<feature type="transmembrane region" description="Helical" evidence="8">
    <location>
        <begin position="21"/>
        <end position="46"/>
    </location>
</feature>
<dbReference type="PROSITE" id="PS00217">
    <property type="entry name" value="SUGAR_TRANSPORT_2"/>
    <property type="match status" value="1"/>
</dbReference>
<dbReference type="PANTHER" id="PTHR48020">
    <property type="entry name" value="PROTON MYO-INOSITOL COTRANSPORTER"/>
    <property type="match status" value="1"/>
</dbReference>
<feature type="transmembrane region" description="Helical" evidence="8">
    <location>
        <begin position="319"/>
        <end position="339"/>
    </location>
</feature>
<feature type="transmembrane region" description="Helical" evidence="8">
    <location>
        <begin position="58"/>
        <end position="77"/>
    </location>
</feature>
<feature type="domain" description="Major facilitator superfamily (MFS) profile" evidence="9">
    <location>
        <begin position="20"/>
        <end position="439"/>
    </location>
</feature>
<dbReference type="InterPro" id="IPR050814">
    <property type="entry name" value="Myo-inositol_Transporter"/>
</dbReference>
<evidence type="ECO:0000256" key="7">
    <source>
        <dbReference type="RuleBase" id="RU003346"/>
    </source>
</evidence>
<organism evidence="10 11">
    <name type="scientific">Pseudonocardia spirodelae</name>
    <dbReference type="NCBI Taxonomy" id="3133431"/>
    <lineage>
        <taxon>Bacteria</taxon>
        <taxon>Bacillati</taxon>
        <taxon>Actinomycetota</taxon>
        <taxon>Actinomycetes</taxon>
        <taxon>Pseudonocardiales</taxon>
        <taxon>Pseudonocardiaceae</taxon>
        <taxon>Pseudonocardia</taxon>
    </lineage>
</organism>
<evidence type="ECO:0000256" key="6">
    <source>
        <dbReference type="ARBA" id="ARBA00023136"/>
    </source>
</evidence>
<feature type="transmembrane region" description="Helical" evidence="8">
    <location>
        <begin position="111"/>
        <end position="132"/>
    </location>
</feature>
<dbReference type="Pfam" id="PF00083">
    <property type="entry name" value="Sugar_tr"/>
    <property type="match status" value="1"/>
</dbReference>
<protein>
    <submittedName>
        <fullName evidence="10">Sugar porter family MFS transporter</fullName>
    </submittedName>
</protein>
<dbReference type="EMBL" id="JBBJUP010000004">
    <property type="protein sequence ID" value="MEJ8278683.1"/>
    <property type="molecule type" value="Genomic_DNA"/>
</dbReference>
<keyword evidence="6 8" id="KW-0472">Membrane</keyword>
<dbReference type="SUPFAM" id="SSF103473">
    <property type="entry name" value="MFS general substrate transporter"/>
    <property type="match status" value="1"/>
</dbReference>
<dbReference type="NCBIfam" id="TIGR00879">
    <property type="entry name" value="SP"/>
    <property type="match status" value="1"/>
</dbReference>
<dbReference type="PROSITE" id="PS50850">
    <property type="entry name" value="MFS"/>
    <property type="match status" value="1"/>
</dbReference>
<dbReference type="RefSeq" id="WP_340287199.1">
    <property type="nucleotide sequence ID" value="NZ_JBBJUP010000004.1"/>
</dbReference>
<feature type="transmembrane region" description="Helical" evidence="8">
    <location>
        <begin position="286"/>
        <end position="307"/>
    </location>
</feature>
<dbReference type="InterPro" id="IPR005828">
    <property type="entry name" value="MFS_sugar_transport-like"/>
</dbReference>
<feature type="transmembrane region" description="Helical" evidence="8">
    <location>
        <begin position="345"/>
        <end position="373"/>
    </location>
</feature>
<comment type="subcellular location">
    <subcellularLocation>
        <location evidence="1">Cell membrane</location>
        <topology evidence="1">Multi-pass membrane protein</topology>
    </subcellularLocation>
</comment>
<comment type="similarity">
    <text evidence="2 7">Belongs to the major facilitator superfamily. Sugar transporter (TC 2.A.1.1) family.</text>
</comment>
<evidence type="ECO:0000256" key="4">
    <source>
        <dbReference type="ARBA" id="ARBA00022692"/>
    </source>
</evidence>
<feature type="transmembrane region" description="Helical" evidence="8">
    <location>
        <begin position="86"/>
        <end position="105"/>
    </location>
</feature>
<feature type="transmembrane region" description="Helical" evidence="8">
    <location>
        <begin position="414"/>
        <end position="432"/>
    </location>
</feature>
<dbReference type="PANTHER" id="PTHR48020:SF12">
    <property type="entry name" value="PROTON MYO-INOSITOL COTRANSPORTER"/>
    <property type="match status" value="1"/>
</dbReference>
<evidence type="ECO:0000313" key="11">
    <source>
        <dbReference type="Proteomes" id="UP001364211"/>
    </source>
</evidence>
<keyword evidence="11" id="KW-1185">Reference proteome</keyword>
<gene>
    <name evidence="10" type="ORF">WJX68_07050</name>
</gene>
<evidence type="ECO:0000256" key="5">
    <source>
        <dbReference type="ARBA" id="ARBA00022989"/>
    </source>
</evidence>
<dbReference type="InterPro" id="IPR003663">
    <property type="entry name" value="Sugar/inositol_transpt"/>
</dbReference>
<keyword evidence="4 8" id="KW-0812">Transmembrane</keyword>
<keyword evidence="3 7" id="KW-0813">Transport</keyword>
<feature type="transmembrane region" description="Helical" evidence="8">
    <location>
        <begin position="385"/>
        <end position="408"/>
    </location>
</feature>
<keyword evidence="5 8" id="KW-1133">Transmembrane helix</keyword>
<evidence type="ECO:0000259" key="9">
    <source>
        <dbReference type="PROSITE" id="PS50850"/>
    </source>
</evidence>
<dbReference type="InterPro" id="IPR005829">
    <property type="entry name" value="Sugar_transporter_CS"/>
</dbReference>
<evidence type="ECO:0000256" key="3">
    <source>
        <dbReference type="ARBA" id="ARBA00022448"/>
    </source>
</evidence>
<dbReference type="Gene3D" id="1.20.1250.20">
    <property type="entry name" value="MFS general substrate transporter like domains"/>
    <property type="match status" value="1"/>
</dbReference>
<sequence length="457" mass="46665">MTARDGTGQDVRRGRGIGLATTVAAAGGLLFGYDTGVISGALLFLAPEFGLGEAGSQAVVAALLAGALVGALAGGAITDALGRRRTLMGVAAVFLVGAVLSGLAPGTGVLITARVVLGLAIGVSSVCVPLYIAEIAPKESRGRLVSMNQLLITVGILLSYLVNSVFAASGSWRWPLALAAVPALAMLVGLVRAQESPRWLVLRGRVDEARDALVGRTPAEAEAEIAEIRDAAREEARWSWADLRRPALRPALTLGIGVAAVNQLVGVNAVIYYAPTILAGVFGSDTGAILATVGIGLVNTVVTAVALARIDSWGRRPLLLGGLAVVVAALVALVVLFLLPSQGGVVGVLIVVALCVYIAAFAASLGIAIWLVNSEVFPTAVRGKAGGLGATTHWGLDLVIASTTLTLITTLGESGLFAVFAVIGVAGFVFLYRLMPETKGRSLEEIDASLQARAGQT</sequence>
<dbReference type="PRINTS" id="PR00171">
    <property type="entry name" value="SUGRTRNSPORT"/>
</dbReference>
<feature type="transmembrane region" description="Helical" evidence="8">
    <location>
        <begin position="144"/>
        <end position="162"/>
    </location>
</feature>
<evidence type="ECO:0000256" key="2">
    <source>
        <dbReference type="ARBA" id="ARBA00010992"/>
    </source>
</evidence>
<name>A0ABU8T427_9PSEU</name>
<feature type="transmembrane region" description="Helical" evidence="8">
    <location>
        <begin position="251"/>
        <end position="274"/>
    </location>
</feature>
<comment type="caution">
    <text evidence="10">The sequence shown here is derived from an EMBL/GenBank/DDBJ whole genome shotgun (WGS) entry which is preliminary data.</text>
</comment>
<evidence type="ECO:0000256" key="8">
    <source>
        <dbReference type="SAM" id="Phobius"/>
    </source>
</evidence>
<reference evidence="10 11" key="1">
    <citation type="submission" date="2024-03" db="EMBL/GenBank/DDBJ databases">
        <title>Draft genome sequence of Pseudonocardia sp. DW16-2.</title>
        <authorList>
            <person name="Duangmal K."/>
        </authorList>
    </citation>
    <scope>NUCLEOTIDE SEQUENCE [LARGE SCALE GENOMIC DNA]</scope>
    <source>
        <strain evidence="10 11">DW16-2</strain>
    </source>
</reference>
<dbReference type="InterPro" id="IPR036259">
    <property type="entry name" value="MFS_trans_sf"/>
</dbReference>
<proteinExistence type="inferred from homology"/>